<name>A0A1V4HX32_NITVU</name>
<protein>
    <submittedName>
        <fullName evidence="2">DNA replication initiation protein</fullName>
    </submittedName>
</protein>
<proteinExistence type="predicted"/>
<organism evidence="2 3">
    <name type="scientific">Nitrobacter vulgaris</name>
    <dbReference type="NCBI Taxonomy" id="29421"/>
    <lineage>
        <taxon>Bacteria</taxon>
        <taxon>Pseudomonadati</taxon>
        <taxon>Pseudomonadota</taxon>
        <taxon>Alphaproteobacteria</taxon>
        <taxon>Hyphomicrobiales</taxon>
        <taxon>Nitrobacteraceae</taxon>
        <taxon>Nitrobacter</taxon>
    </lineage>
</organism>
<dbReference type="AlphaFoldDB" id="A0A1V4HX32"/>
<keyword evidence="3" id="KW-1185">Reference proteome</keyword>
<dbReference type="GO" id="GO:0006275">
    <property type="term" value="P:regulation of DNA replication"/>
    <property type="evidence" value="ECO:0007669"/>
    <property type="project" value="InterPro"/>
</dbReference>
<dbReference type="Proteomes" id="UP000189940">
    <property type="component" value="Unassembled WGS sequence"/>
</dbReference>
<dbReference type="OrthoDB" id="8480222at2"/>
<accession>A0A1V4HX32</accession>
<evidence type="ECO:0000313" key="2">
    <source>
        <dbReference type="EMBL" id="OPH82493.1"/>
    </source>
</evidence>
<dbReference type="GO" id="GO:0005524">
    <property type="term" value="F:ATP binding"/>
    <property type="evidence" value="ECO:0007669"/>
    <property type="project" value="InterPro"/>
</dbReference>
<dbReference type="SUPFAM" id="SSF48295">
    <property type="entry name" value="TrpR-like"/>
    <property type="match status" value="1"/>
</dbReference>
<dbReference type="RefSeq" id="WP_079447264.1">
    <property type="nucleotide sequence ID" value="NZ_MWPQ01000044.1"/>
</dbReference>
<dbReference type="Pfam" id="PF08299">
    <property type="entry name" value="Bac_DnaA_C"/>
    <property type="match status" value="1"/>
</dbReference>
<feature type="domain" description="Chromosomal replication initiator DnaA C-terminal" evidence="1">
    <location>
        <begin position="23"/>
        <end position="92"/>
    </location>
</feature>
<dbReference type="GO" id="GO:0006270">
    <property type="term" value="P:DNA replication initiation"/>
    <property type="evidence" value="ECO:0007669"/>
    <property type="project" value="InterPro"/>
</dbReference>
<dbReference type="CDD" id="cd06571">
    <property type="entry name" value="Bac_DnaA_C"/>
    <property type="match status" value="1"/>
</dbReference>
<dbReference type="GO" id="GO:0043565">
    <property type="term" value="F:sequence-specific DNA binding"/>
    <property type="evidence" value="ECO:0007669"/>
    <property type="project" value="InterPro"/>
</dbReference>
<dbReference type="InterPro" id="IPR013159">
    <property type="entry name" value="DnaA_C"/>
</dbReference>
<evidence type="ECO:0000259" key="1">
    <source>
        <dbReference type="SMART" id="SM00760"/>
    </source>
</evidence>
<dbReference type="SMART" id="SM00760">
    <property type="entry name" value="Bac_DnaA_C"/>
    <property type="match status" value="1"/>
</dbReference>
<dbReference type="Gene3D" id="1.10.1750.10">
    <property type="match status" value="1"/>
</dbReference>
<evidence type="ECO:0000313" key="3">
    <source>
        <dbReference type="Proteomes" id="UP000189940"/>
    </source>
</evidence>
<sequence length="124" mass="13895">MLLTYPSTPPTSRRRSRTSARLVCHDIARLVAGEFGLDAAAMISPTRGAPHAAYARQVAMYLAHVGFALSFEAIGRAFDRDRTTVSHACRVVEDSRDDLRLDRRLAAHRSDVHGLRRTPRRTIR</sequence>
<gene>
    <name evidence="2" type="ORF">B2M20_11925</name>
</gene>
<dbReference type="InterPro" id="IPR010921">
    <property type="entry name" value="Trp_repressor/repl_initiator"/>
</dbReference>
<dbReference type="STRING" id="29421.B2M20_11925"/>
<reference evidence="2 3" key="1">
    <citation type="submission" date="2017-02" db="EMBL/GenBank/DDBJ databases">
        <title>Genome sequence of the nitrite-oxidizing bacterium Nitrobacter vulgaris strain Ab1.</title>
        <authorList>
            <person name="Mellbye B.L."/>
            <person name="Davis E.W."/>
            <person name="Spieck E."/>
            <person name="Chang J.H."/>
            <person name="Bottomley P.J."/>
            <person name="Sayavedra-Soto L.A."/>
        </authorList>
    </citation>
    <scope>NUCLEOTIDE SEQUENCE [LARGE SCALE GENOMIC DNA]</scope>
    <source>
        <strain evidence="2 3">Ab1</strain>
    </source>
</reference>
<comment type="caution">
    <text evidence="2">The sequence shown here is derived from an EMBL/GenBank/DDBJ whole genome shotgun (WGS) entry which is preliminary data.</text>
</comment>
<dbReference type="EMBL" id="MWPQ01000044">
    <property type="protein sequence ID" value="OPH82493.1"/>
    <property type="molecule type" value="Genomic_DNA"/>
</dbReference>